<dbReference type="PANTHER" id="PTHR42711:SF5">
    <property type="entry name" value="ABC TRANSPORTER ATP-BINDING PROTEIN NATA"/>
    <property type="match status" value="1"/>
</dbReference>
<dbReference type="OrthoDB" id="9804819at2"/>
<dbReference type="GO" id="GO:0005524">
    <property type="term" value="F:ATP binding"/>
    <property type="evidence" value="ECO:0007669"/>
    <property type="project" value="UniProtKB-KW"/>
</dbReference>
<dbReference type="Proteomes" id="UP000028091">
    <property type="component" value="Unassembled WGS sequence"/>
</dbReference>
<evidence type="ECO:0000313" key="6">
    <source>
        <dbReference type="EMBL" id="KEP25369.1"/>
    </source>
</evidence>
<gene>
    <name evidence="6" type="ORF">BA70_09190</name>
</gene>
<dbReference type="eggNOG" id="COG1131">
    <property type="taxonomic scope" value="Bacteria"/>
</dbReference>
<dbReference type="InterPro" id="IPR050763">
    <property type="entry name" value="ABC_transporter_ATP-binding"/>
</dbReference>
<accession>A0A081L7Z3</accession>
<dbReference type="GO" id="GO:0016887">
    <property type="term" value="F:ATP hydrolysis activity"/>
    <property type="evidence" value="ECO:0007669"/>
    <property type="project" value="InterPro"/>
</dbReference>
<dbReference type="SUPFAM" id="SSF52540">
    <property type="entry name" value="P-loop containing nucleoside triphosphate hydrolases"/>
    <property type="match status" value="1"/>
</dbReference>
<keyword evidence="2" id="KW-0813">Transport</keyword>
<keyword evidence="3" id="KW-0547">Nucleotide-binding</keyword>
<dbReference type="PROSITE" id="PS50893">
    <property type="entry name" value="ABC_TRANSPORTER_2"/>
    <property type="match status" value="1"/>
</dbReference>
<evidence type="ECO:0000256" key="3">
    <source>
        <dbReference type="ARBA" id="ARBA00022741"/>
    </source>
</evidence>
<dbReference type="SMART" id="SM00382">
    <property type="entry name" value="AAA"/>
    <property type="match status" value="1"/>
</dbReference>
<keyword evidence="7" id="KW-1185">Reference proteome</keyword>
<dbReference type="AlphaFoldDB" id="A0A081L7Z3"/>
<dbReference type="InterPro" id="IPR003439">
    <property type="entry name" value="ABC_transporter-like_ATP-bd"/>
</dbReference>
<dbReference type="EMBL" id="JOTP01000024">
    <property type="protein sequence ID" value="KEP25369.1"/>
    <property type="molecule type" value="Genomic_DNA"/>
</dbReference>
<evidence type="ECO:0000259" key="5">
    <source>
        <dbReference type="PROSITE" id="PS50893"/>
    </source>
</evidence>
<dbReference type="InterPro" id="IPR027417">
    <property type="entry name" value="P-loop_NTPase"/>
</dbReference>
<dbReference type="InterPro" id="IPR003593">
    <property type="entry name" value="AAA+_ATPase"/>
</dbReference>
<dbReference type="PANTHER" id="PTHR42711">
    <property type="entry name" value="ABC TRANSPORTER ATP-BINDING PROTEIN"/>
    <property type="match status" value="1"/>
</dbReference>
<keyword evidence="4 6" id="KW-0067">ATP-binding</keyword>
<comment type="similarity">
    <text evidence="1">Belongs to the ABC transporter superfamily.</text>
</comment>
<comment type="caution">
    <text evidence="6">The sequence shown here is derived from an EMBL/GenBank/DDBJ whole genome shotgun (WGS) entry which is preliminary data.</text>
</comment>
<protein>
    <submittedName>
        <fullName evidence="6">Multidrug ABC transporter ATP-binding protein</fullName>
    </submittedName>
</protein>
<dbReference type="CDD" id="cd03230">
    <property type="entry name" value="ABC_DR_subfamily_A"/>
    <property type="match status" value="1"/>
</dbReference>
<evidence type="ECO:0000256" key="1">
    <source>
        <dbReference type="ARBA" id="ARBA00005417"/>
    </source>
</evidence>
<feature type="domain" description="ABC transporter" evidence="5">
    <location>
        <begin position="4"/>
        <end position="232"/>
    </location>
</feature>
<evidence type="ECO:0000256" key="2">
    <source>
        <dbReference type="ARBA" id="ARBA00022448"/>
    </source>
</evidence>
<evidence type="ECO:0000313" key="7">
    <source>
        <dbReference type="Proteomes" id="UP000028091"/>
    </source>
</evidence>
<dbReference type="Gene3D" id="3.40.50.300">
    <property type="entry name" value="P-loop containing nucleotide triphosphate hydrolases"/>
    <property type="match status" value="1"/>
</dbReference>
<dbReference type="RefSeq" id="WP_034324073.1">
    <property type="nucleotide sequence ID" value="NZ_JOTP01000024.1"/>
</dbReference>
<sequence length="240" mass="26840">MPFMEVQNVSKRYSNGDGIKDMSFSIEAGEVVALLGPNGAGKTTTIRCLTGLYQPDQGEILIEGFPPDHSHVQKQVALIPDQPYLYPELTVAEHVQFRARGYHKGLKQIKEKVYGALKEVHMEMKMNELCGRLSRGQKQRVVLAGAIVQDASLFILDEPTVGLDIPSTQWLSDWLIQKSRQGGAVLVSTHSLEFVLDTASRVILIRDGDIMKSIDVPQLKEEQIKWRAEVIQLLGEWSSE</sequence>
<dbReference type="Pfam" id="PF00005">
    <property type="entry name" value="ABC_tran"/>
    <property type="match status" value="1"/>
</dbReference>
<evidence type="ECO:0000256" key="4">
    <source>
        <dbReference type="ARBA" id="ARBA00022840"/>
    </source>
</evidence>
<reference evidence="6 7" key="1">
    <citation type="submission" date="2012-09" db="EMBL/GenBank/DDBJ databases">
        <title>Genome Sequence of Bacillus sp. DW5-4.</title>
        <authorList>
            <person name="Lai Q."/>
            <person name="Liu Y."/>
            <person name="Shao Z."/>
        </authorList>
    </citation>
    <scope>NUCLEOTIDE SEQUENCE [LARGE SCALE GENOMIC DNA]</scope>
    <source>
        <strain evidence="6 7">DW5-4</strain>
    </source>
</reference>
<proteinExistence type="inferred from homology"/>
<organism evidence="6 7">
    <name type="scientific">Bacillus zhangzhouensis</name>
    <dbReference type="NCBI Taxonomy" id="1178540"/>
    <lineage>
        <taxon>Bacteria</taxon>
        <taxon>Bacillati</taxon>
        <taxon>Bacillota</taxon>
        <taxon>Bacilli</taxon>
        <taxon>Bacillales</taxon>
        <taxon>Bacillaceae</taxon>
        <taxon>Bacillus</taxon>
    </lineage>
</organism>
<name>A0A081L7Z3_9BACI</name>